<evidence type="ECO:0000256" key="3">
    <source>
        <dbReference type="ARBA" id="ARBA00022840"/>
    </source>
</evidence>
<dbReference type="Gene3D" id="3.40.50.300">
    <property type="entry name" value="P-loop containing nucleotide triphosphate hydrolases"/>
    <property type="match status" value="1"/>
</dbReference>
<comment type="similarity">
    <text evidence="1">Belongs to the GSP E family.</text>
</comment>
<evidence type="ECO:0000313" key="6">
    <source>
        <dbReference type="EMBL" id="OGG14976.1"/>
    </source>
</evidence>
<keyword evidence="2" id="KW-0547">Nucleotide-binding</keyword>
<feature type="domain" description="Bacterial type II secretion system protein E" evidence="4">
    <location>
        <begin position="178"/>
        <end position="569"/>
    </location>
</feature>
<dbReference type="GO" id="GO:0005886">
    <property type="term" value="C:plasma membrane"/>
    <property type="evidence" value="ECO:0007669"/>
    <property type="project" value="TreeGrafter"/>
</dbReference>
<comment type="caution">
    <text evidence="6">The sequence shown here is derived from an EMBL/GenBank/DDBJ whole genome shotgun (WGS) entry which is preliminary data.</text>
</comment>
<dbReference type="InterPro" id="IPR027417">
    <property type="entry name" value="P-loop_NTPase"/>
</dbReference>
<gene>
    <name evidence="6" type="ORF">A2875_04655</name>
</gene>
<evidence type="ECO:0000256" key="1">
    <source>
        <dbReference type="ARBA" id="ARBA00006611"/>
    </source>
</evidence>
<dbReference type="SUPFAM" id="SSF160246">
    <property type="entry name" value="EspE N-terminal domain-like"/>
    <property type="match status" value="1"/>
</dbReference>
<organism evidence="6 7">
    <name type="scientific">Candidatus Gottesmanbacteria bacterium RIFCSPHIGHO2_01_FULL_46_14</name>
    <dbReference type="NCBI Taxonomy" id="1798380"/>
    <lineage>
        <taxon>Bacteria</taxon>
        <taxon>Candidatus Gottesmaniibacteriota</taxon>
    </lineage>
</organism>
<evidence type="ECO:0000256" key="2">
    <source>
        <dbReference type="ARBA" id="ARBA00022741"/>
    </source>
</evidence>
<dbReference type="Proteomes" id="UP000177416">
    <property type="component" value="Unassembled WGS sequence"/>
</dbReference>
<dbReference type="Pfam" id="PF00437">
    <property type="entry name" value="T2SSE"/>
    <property type="match status" value="1"/>
</dbReference>
<dbReference type="PANTHER" id="PTHR30258">
    <property type="entry name" value="TYPE II SECRETION SYSTEM PROTEIN GSPE-RELATED"/>
    <property type="match status" value="1"/>
</dbReference>
<dbReference type="InterPro" id="IPR001482">
    <property type="entry name" value="T2SS/T4SS_dom"/>
</dbReference>
<accession>A0A1F5ZR41</accession>
<dbReference type="InterPro" id="IPR007831">
    <property type="entry name" value="T2SS_GspE_N"/>
</dbReference>
<dbReference type="PANTHER" id="PTHR30258:SF2">
    <property type="entry name" value="COMG OPERON PROTEIN 1"/>
    <property type="match status" value="1"/>
</dbReference>
<keyword evidence="3" id="KW-0067">ATP-binding</keyword>
<feature type="domain" description="Type II secretion system protein GspE N-terminal" evidence="5">
    <location>
        <begin position="60"/>
        <end position="145"/>
    </location>
</feature>
<reference evidence="6 7" key="1">
    <citation type="journal article" date="2016" name="Nat. Commun.">
        <title>Thousands of microbial genomes shed light on interconnected biogeochemical processes in an aquifer system.</title>
        <authorList>
            <person name="Anantharaman K."/>
            <person name="Brown C.T."/>
            <person name="Hug L.A."/>
            <person name="Sharon I."/>
            <person name="Castelle C.J."/>
            <person name="Probst A.J."/>
            <person name="Thomas B.C."/>
            <person name="Singh A."/>
            <person name="Wilkins M.J."/>
            <person name="Karaoz U."/>
            <person name="Brodie E.L."/>
            <person name="Williams K.H."/>
            <person name="Hubbard S.S."/>
            <person name="Banfield J.F."/>
        </authorList>
    </citation>
    <scope>NUCLEOTIDE SEQUENCE [LARGE SCALE GENOMIC DNA]</scope>
</reference>
<dbReference type="CDD" id="cd01129">
    <property type="entry name" value="PulE-GspE-like"/>
    <property type="match status" value="1"/>
</dbReference>
<protein>
    <recommendedName>
        <fullName evidence="8">AAA+ ATPase domain-containing protein</fullName>
    </recommendedName>
</protein>
<evidence type="ECO:0000259" key="4">
    <source>
        <dbReference type="Pfam" id="PF00437"/>
    </source>
</evidence>
<dbReference type="GO" id="GO:0016887">
    <property type="term" value="F:ATP hydrolysis activity"/>
    <property type="evidence" value="ECO:0007669"/>
    <property type="project" value="TreeGrafter"/>
</dbReference>
<name>A0A1F5ZR41_9BACT</name>
<sequence>MAASAQQILDVLVASKKLSEEAAKSLLVDSINTNTDVGDLLVKRKLVAQGDVLEARAHALGVPFVKLAGKAISPDVISYVPEPVARRYTLVPFQYDEGTATLSVAMADPLDFQVIEFLEKKSGKHVASFMATPDEIREIVEDIYTQNLGADVSAALEESTPSAIKTYEAGQLGQVIREAPIAQIVSAILEQAIRLRASDVHIEPQIGDTRVRYRVDGILMEKLALPARLHEAVISRIKILGDMKIDEKRVPQDGRFNFKMGENEVDLRVSSLPTVHGEKIVMRLLKKSGGIPTLNELGLRGLALKNLEVSILRPHGINLVTGPTGSGKTTTLYAVLAKLNNTRVNIMTLEDPVEYEIAGVNQVQINPTAGLTFATGLRSFLRQDPNIILVGEIRDTETTDLAIQAALTGHLVFSTLHTNNAAGAIPRLLDLGAEPFLVASALNAVVGQRICRRICPTCKEEYEPEAAVKDDIRKVLGSFLPADTPIKLYKGKGTVNGEQCGTCGGLSYLGRMGIFEVFPVSEAVSKLILTRAPMGEIEKIAIAEGMITMKQDGFLKAVEGATTLEEVLRVAQD</sequence>
<dbReference type="EMBL" id="MFJJ01000009">
    <property type="protein sequence ID" value="OGG14976.1"/>
    <property type="molecule type" value="Genomic_DNA"/>
</dbReference>
<dbReference type="Pfam" id="PF05157">
    <property type="entry name" value="MshEN"/>
    <property type="match status" value="1"/>
</dbReference>
<proteinExistence type="inferred from homology"/>
<dbReference type="AlphaFoldDB" id="A0A1F5ZR41"/>
<evidence type="ECO:0000313" key="7">
    <source>
        <dbReference type="Proteomes" id="UP000177416"/>
    </source>
</evidence>
<evidence type="ECO:0008006" key="8">
    <source>
        <dbReference type="Google" id="ProtNLM"/>
    </source>
</evidence>
<dbReference type="SUPFAM" id="SSF52540">
    <property type="entry name" value="P-loop containing nucleoside triphosphate hydrolases"/>
    <property type="match status" value="1"/>
</dbReference>
<dbReference type="Gene3D" id="3.30.300.160">
    <property type="entry name" value="Type II secretion system, protein E, N-terminal domain"/>
    <property type="match status" value="1"/>
</dbReference>
<dbReference type="InterPro" id="IPR037257">
    <property type="entry name" value="T2SS_E_N_sf"/>
</dbReference>
<dbReference type="GO" id="GO:0005524">
    <property type="term" value="F:ATP binding"/>
    <property type="evidence" value="ECO:0007669"/>
    <property type="project" value="UniProtKB-KW"/>
</dbReference>
<evidence type="ECO:0000259" key="5">
    <source>
        <dbReference type="Pfam" id="PF05157"/>
    </source>
</evidence>
<dbReference type="Gene3D" id="3.30.450.90">
    <property type="match status" value="1"/>
</dbReference>